<keyword evidence="5 12" id="KW-1133">Transmembrane helix</keyword>
<dbReference type="InterPro" id="IPR023058">
    <property type="entry name" value="PPIase_PpiC_CS"/>
</dbReference>
<evidence type="ECO:0000256" key="8">
    <source>
        <dbReference type="ARBA" id="ARBA00038408"/>
    </source>
</evidence>
<dbReference type="PROSITE" id="PS01096">
    <property type="entry name" value="PPIC_PPIASE_1"/>
    <property type="match status" value="1"/>
</dbReference>
<evidence type="ECO:0000256" key="11">
    <source>
        <dbReference type="PROSITE-ProRule" id="PRU00278"/>
    </source>
</evidence>
<comment type="similarity">
    <text evidence="8">Belongs to the PpiD chaperone family.</text>
</comment>
<reference evidence="14 15" key="1">
    <citation type="submission" date="2024-04" db="EMBL/GenBank/DDBJ databases">
        <title>Draft genome sequence of Halopseudomonas sabulinigri NBRC 116187.</title>
        <authorList>
            <person name="Miyakawa T."/>
            <person name="Kusuya Y."/>
            <person name="Miura T."/>
        </authorList>
    </citation>
    <scope>NUCLEOTIDE SEQUENCE [LARGE SCALE GENOMIC DNA]</scope>
    <source>
        <strain evidence="14 15">4NH20-0042</strain>
    </source>
</reference>
<keyword evidence="3" id="KW-0997">Cell inner membrane</keyword>
<keyword evidence="11" id="KW-0413">Isomerase</keyword>
<dbReference type="SUPFAM" id="SSF109998">
    <property type="entry name" value="Triger factor/SurA peptide-binding domain-like"/>
    <property type="match status" value="1"/>
</dbReference>
<evidence type="ECO:0000256" key="12">
    <source>
        <dbReference type="SAM" id="Phobius"/>
    </source>
</evidence>
<dbReference type="PROSITE" id="PS50198">
    <property type="entry name" value="PPIC_PPIASE_2"/>
    <property type="match status" value="1"/>
</dbReference>
<evidence type="ECO:0000313" key="15">
    <source>
        <dbReference type="Proteomes" id="UP001486808"/>
    </source>
</evidence>
<dbReference type="InterPro" id="IPR052029">
    <property type="entry name" value="PpiD_chaperone"/>
</dbReference>
<dbReference type="InterPro" id="IPR046357">
    <property type="entry name" value="PPIase_dom_sf"/>
</dbReference>
<protein>
    <recommendedName>
        <fullName evidence="9">Periplasmic chaperone PpiD</fullName>
    </recommendedName>
    <alternativeName>
        <fullName evidence="10">Periplasmic folding chaperone</fullName>
    </alternativeName>
</protein>
<keyword evidence="2" id="KW-1003">Cell membrane</keyword>
<sequence>MMLQNMRDNAQSWVAKVIVGVIVLIFALTGWESISRFSSDAEKAAEVNGEVVSKLELEQAVALQRRQLIQQLQQMGNNNFDPSMIDERFLRTSVLDGLIERAVLIQGAEEAGFDVSDQMIDQLILSTPDFQVDGKFDSDRFDIVIRNMGMPSRLAFRDLVRQQLLITQYRNGYEATAFATPAERKQLADLENQTRDFSVIDVPVGDASSVAVSDEEIEQYYASNAQQFMTPEQVVLDTLTLSRADFFDRVDVSEDAVNELYQREIGNLAEQRRASHILVEVPDEADDADAKARIEAAAERINAGEDFAAVAADVSDDSGSAREGGDLGYVIKGSFDQSFDDALFALQQGEVSAPVRTSYGYHLIKLTDLKAPEVPTLESMREQLVQELKSEQVEREFVDASQELANLAHEASDLAEPAAALNLKIETLGPVERLGGEGLASNPKVMNAAFSDDVLKNGYNSELIELDADTVAVVRVKQHMKPEQRPLDDVKQEISELIAYDKAEQAAAEQADQFIASLKSGELSVEAVAEQQEAEWQQYEAVGRSSSEIPTPLLRNVFGLPKPTAEQPVFARIKQPAGGYWLVALRGVATAEDVQAEDGAGSQYQQFIAGQSGQQDFSAAQEQLRTDAEIERF</sequence>
<dbReference type="SUPFAM" id="SSF54534">
    <property type="entry name" value="FKBP-like"/>
    <property type="match status" value="1"/>
</dbReference>
<dbReference type="Pfam" id="PF13624">
    <property type="entry name" value="SurA_N_3"/>
    <property type="match status" value="1"/>
</dbReference>
<dbReference type="InterPro" id="IPR027304">
    <property type="entry name" value="Trigger_fact/SurA_dom_sf"/>
</dbReference>
<keyword evidence="7" id="KW-0143">Chaperone</keyword>
<evidence type="ECO:0000256" key="3">
    <source>
        <dbReference type="ARBA" id="ARBA00022519"/>
    </source>
</evidence>
<dbReference type="EMBL" id="BAABWD010000001">
    <property type="protein sequence ID" value="GAA6130293.1"/>
    <property type="molecule type" value="Genomic_DNA"/>
</dbReference>
<dbReference type="PANTHER" id="PTHR47529">
    <property type="entry name" value="PEPTIDYL-PROLYL CIS-TRANS ISOMERASE D"/>
    <property type="match status" value="1"/>
</dbReference>
<feature type="domain" description="PpiC" evidence="13">
    <location>
        <begin position="269"/>
        <end position="368"/>
    </location>
</feature>
<comment type="caution">
    <text evidence="14">The sequence shown here is derived from an EMBL/GenBank/DDBJ whole genome shotgun (WGS) entry which is preliminary data.</text>
</comment>
<keyword evidence="15" id="KW-1185">Reference proteome</keyword>
<evidence type="ECO:0000313" key="14">
    <source>
        <dbReference type="EMBL" id="GAA6130293.1"/>
    </source>
</evidence>
<dbReference type="Pfam" id="PF00639">
    <property type="entry name" value="Rotamase"/>
    <property type="match status" value="1"/>
</dbReference>
<keyword evidence="4 12" id="KW-0812">Transmembrane</keyword>
<name>A0ABP9ZLF8_9GAMM</name>
<dbReference type="Gene3D" id="3.10.50.40">
    <property type="match status" value="1"/>
</dbReference>
<evidence type="ECO:0000259" key="13">
    <source>
        <dbReference type="PROSITE" id="PS50198"/>
    </source>
</evidence>
<organism evidence="14 15">
    <name type="scientific">Halopseudomonas sabulinigri</name>
    <dbReference type="NCBI Taxonomy" id="472181"/>
    <lineage>
        <taxon>Bacteria</taxon>
        <taxon>Pseudomonadati</taxon>
        <taxon>Pseudomonadota</taxon>
        <taxon>Gammaproteobacteria</taxon>
        <taxon>Pseudomonadales</taxon>
        <taxon>Pseudomonadaceae</taxon>
        <taxon>Halopseudomonas</taxon>
    </lineage>
</organism>
<dbReference type="Proteomes" id="UP001486808">
    <property type="component" value="Unassembled WGS sequence"/>
</dbReference>
<proteinExistence type="inferred from homology"/>
<dbReference type="PANTHER" id="PTHR47529:SF1">
    <property type="entry name" value="PERIPLASMIC CHAPERONE PPID"/>
    <property type="match status" value="1"/>
</dbReference>
<feature type="transmembrane region" description="Helical" evidence="12">
    <location>
        <begin position="12"/>
        <end position="31"/>
    </location>
</feature>
<accession>A0ABP9ZLF8</accession>
<comment type="subcellular location">
    <subcellularLocation>
        <location evidence="1">Cell inner membrane</location>
        <topology evidence="1">Single-pass type II membrane protein</topology>
        <orientation evidence="1">Periplasmic side</orientation>
    </subcellularLocation>
</comment>
<dbReference type="RefSeq" id="WP_353386424.1">
    <property type="nucleotide sequence ID" value="NZ_BAABWD010000001.1"/>
</dbReference>
<evidence type="ECO:0000256" key="7">
    <source>
        <dbReference type="ARBA" id="ARBA00023186"/>
    </source>
</evidence>
<evidence type="ECO:0000256" key="9">
    <source>
        <dbReference type="ARBA" id="ARBA00040743"/>
    </source>
</evidence>
<evidence type="ECO:0000256" key="4">
    <source>
        <dbReference type="ARBA" id="ARBA00022692"/>
    </source>
</evidence>
<keyword evidence="6 12" id="KW-0472">Membrane</keyword>
<evidence type="ECO:0000256" key="2">
    <source>
        <dbReference type="ARBA" id="ARBA00022475"/>
    </source>
</evidence>
<evidence type="ECO:0000256" key="5">
    <source>
        <dbReference type="ARBA" id="ARBA00022989"/>
    </source>
</evidence>
<gene>
    <name evidence="14" type="ORF">NBRC116187_06530</name>
</gene>
<evidence type="ECO:0000256" key="1">
    <source>
        <dbReference type="ARBA" id="ARBA00004382"/>
    </source>
</evidence>
<keyword evidence="11" id="KW-0697">Rotamase</keyword>
<evidence type="ECO:0000256" key="6">
    <source>
        <dbReference type="ARBA" id="ARBA00023136"/>
    </source>
</evidence>
<dbReference type="Gene3D" id="1.10.4030.10">
    <property type="entry name" value="Porin chaperone SurA, peptide-binding domain"/>
    <property type="match status" value="1"/>
</dbReference>
<dbReference type="InterPro" id="IPR000297">
    <property type="entry name" value="PPIase_PpiC"/>
</dbReference>
<evidence type="ECO:0000256" key="10">
    <source>
        <dbReference type="ARBA" id="ARBA00042775"/>
    </source>
</evidence>